<dbReference type="EMBL" id="JAAABI010000011">
    <property type="protein sequence ID" value="NAY93439.1"/>
    <property type="molecule type" value="Genomic_DNA"/>
</dbReference>
<name>A0A964TEH5_9FLAO</name>
<evidence type="ECO:0000313" key="1">
    <source>
        <dbReference type="EMBL" id="NAY93439.1"/>
    </source>
</evidence>
<dbReference type="AlphaFoldDB" id="A0A964TEH5"/>
<reference evidence="1" key="1">
    <citation type="submission" date="2020-01" db="EMBL/GenBank/DDBJ databases">
        <title>Muricauda ochracea sp. nov., isolated from a tidal flat of Garorim bay in Korea.</title>
        <authorList>
            <person name="Kim D."/>
            <person name="Yoo Y."/>
            <person name="Kim J.-J."/>
        </authorList>
    </citation>
    <scope>NUCLEOTIDE SEQUENCE</scope>
    <source>
        <strain evidence="1">JGD-17</strain>
    </source>
</reference>
<dbReference type="RefSeq" id="WP_166524849.1">
    <property type="nucleotide sequence ID" value="NZ_JAAABI010000011.1"/>
</dbReference>
<accession>A0A964TEH5</accession>
<keyword evidence="2" id="KW-1185">Reference proteome</keyword>
<comment type="caution">
    <text evidence="1">The sequence shown here is derived from an EMBL/GenBank/DDBJ whole genome shotgun (WGS) entry which is preliminary data.</text>
</comment>
<proteinExistence type="predicted"/>
<gene>
    <name evidence="1" type="ORF">GTQ34_16125</name>
</gene>
<dbReference type="Proteomes" id="UP000667650">
    <property type="component" value="Unassembled WGS sequence"/>
</dbReference>
<evidence type="ECO:0000313" key="2">
    <source>
        <dbReference type="Proteomes" id="UP000667650"/>
    </source>
</evidence>
<organism evidence="1 2">
    <name type="scientific">Flagellimonas ochracea</name>
    <dbReference type="NCBI Taxonomy" id="2696472"/>
    <lineage>
        <taxon>Bacteria</taxon>
        <taxon>Pseudomonadati</taxon>
        <taxon>Bacteroidota</taxon>
        <taxon>Flavobacteriia</taxon>
        <taxon>Flavobacteriales</taxon>
        <taxon>Flavobacteriaceae</taxon>
        <taxon>Flagellimonas</taxon>
    </lineage>
</organism>
<sequence>MTKLIFIIATLLYCTITFGQDSIIEKDSYFPLAKGISKTLTWYKNKYREVIKDTITFEGEVYTQVAQIFPPDETINMYYRNSNDTIYYFNEVKRTDMPFFSINPVEGETTANGTVRKVGATLKTPKGKLADLLVIEMLYASGQKDTRYYKKGLGLVAVKNNGRLVCYYVPD</sequence>
<protein>
    <submittedName>
        <fullName evidence="1">Uncharacterized protein</fullName>
    </submittedName>
</protein>